<evidence type="ECO:0000313" key="10">
    <source>
        <dbReference type="EMBL" id="PKD43214.1"/>
    </source>
</evidence>
<evidence type="ECO:0000259" key="9">
    <source>
        <dbReference type="PROSITE" id="PS51462"/>
    </source>
</evidence>
<dbReference type="InterPro" id="IPR000086">
    <property type="entry name" value="NUDIX_hydrolase_dom"/>
</dbReference>
<dbReference type="EMBL" id="PISP01000003">
    <property type="protein sequence ID" value="PKD43214.1"/>
    <property type="molecule type" value="Genomic_DNA"/>
</dbReference>
<evidence type="ECO:0000256" key="1">
    <source>
        <dbReference type="ARBA" id="ARBA00000847"/>
    </source>
</evidence>
<evidence type="ECO:0000256" key="6">
    <source>
        <dbReference type="ARBA" id="ARBA00032162"/>
    </source>
</evidence>
<dbReference type="GO" id="GO:0006753">
    <property type="term" value="P:nucleoside phosphate metabolic process"/>
    <property type="evidence" value="ECO:0007669"/>
    <property type="project" value="TreeGrafter"/>
</dbReference>
<proteinExistence type="inferred from homology"/>
<keyword evidence="5 8" id="KW-0378">Hydrolase</keyword>
<evidence type="ECO:0000313" key="11">
    <source>
        <dbReference type="Proteomes" id="UP000233398"/>
    </source>
</evidence>
<comment type="catalytic activity">
    <reaction evidence="1">
        <text>GDP-alpha-D-mannose + H2O = alpha-D-mannose 1-phosphate + GMP + 2 H(+)</text>
        <dbReference type="Rhea" id="RHEA:27978"/>
        <dbReference type="ChEBI" id="CHEBI:15377"/>
        <dbReference type="ChEBI" id="CHEBI:15378"/>
        <dbReference type="ChEBI" id="CHEBI:57527"/>
        <dbReference type="ChEBI" id="CHEBI:58115"/>
        <dbReference type="ChEBI" id="CHEBI:58409"/>
    </reaction>
</comment>
<comment type="similarity">
    <text evidence="3">Belongs to the Nudix hydrolase family. NudK subfamily.</text>
</comment>
<evidence type="ECO:0000256" key="3">
    <source>
        <dbReference type="ARBA" id="ARBA00007275"/>
    </source>
</evidence>
<dbReference type="PANTHER" id="PTHR11839">
    <property type="entry name" value="UDP/ADP-SUGAR PYROPHOSPHATASE"/>
    <property type="match status" value="1"/>
</dbReference>
<dbReference type="InterPro" id="IPR020476">
    <property type="entry name" value="Nudix_hydrolase"/>
</dbReference>
<evidence type="ECO:0000256" key="4">
    <source>
        <dbReference type="ARBA" id="ARBA00016377"/>
    </source>
</evidence>
<comment type="caution">
    <text evidence="10">The sequence shown here is derived from an EMBL/GenBank/DDBJ whole genome shotgun (WGS) entry which is preliminary data.</text>
</comment>
<evidence type="ECO:0000256" key="2">
    <source>
        <dbReference type="ARBA" id="ARBA00001946"/>
    </source>
</evidence>
<dbReference type="SUPFAM" id="SSF55811">
    <property type="entry name" value="Nudix"/>
    <property type="match status" value="1"/>
</dbReference>
<dbReference type="InterPro" id="IPR015797">
    <property type="entry name" value="NUDIX_hydrolase-like_dom_sf"/>
</dbReference>
<dbReference type="Gene3D" id="3.90.79.10">
    <property type="entry name" value="Nucleoside Triphosphate Pyrophosphohydrolase"/>
    <property type="match status" value="1"/>
</dbReference>
<dbReference type="GO" id="GO:0016462">
    <property type="term" value="F:pyrophosphatase activity"/>
    <property type="evidence" value="ECO:0007669"/>
    <property type="project" value="UniProtKB-ARBA"/>
</dbReference>
<evidence type="ECO:0000256" key="7">
    <source>
        <dbReference type="ARBA" id="ARBA00032272"/>
    </source>
</evidence>
<keyword evidence="11" id="KW-1185">Reference proteome</keyword>
<dbReference type="PANTHER" id="PTHR11839:SF18">
    <property type="entry name" value="NUDIX HYDROLASE DOMAIN-CONTAINING PROTEIN"/>
    <property type="match status" value="1"/>
</dbReference>
<accession>A0A2N0VGA3</accession>
<comment type="cofactor">
    <cofactor evidence="2">
        <name>Mg(2+)</name>
        <dbReference type="ChEBI" id="CHEBI:18420"/>
    </cofactor>
</comment>
<dbReference type="InterPro" id="IPR020084">
    <property type="entry name" value="NUDIX_hydrolase_CS"/>
</dbReference>
<sequence length="189" mass="21240">MSDSFKFSKPRWELLKDKKLFETPIFSLHQLELNPAVQESIHPFYVLKAPEWINMFPLTDNNEIVLVEQYRVGVDETTLELPGGMVDPGESPLGAAKRELLEETGYKSNEWKLIGKTSSNPAILNNFTHLYIAKNCSYTGSNNPDGSEDIKVHKIPLNDFLELVRDGTVHHAIVLAAVAQFLLSEGSSR</sequence>
<dbReference type="Proteomes" id="UP000233398">
    <property type="component" value="Unassembled WGS sequence"/>
</dbReference>
<evidence type="ECO:0000256" key="5">
    <source>
        <dbReference type="ARBA" id="ARBA00022801"/>
    </source>
</evidence>
<dbReference type="CDD" id="cd03424">
    <property type="entry name" value="NUDIX_ADPRase_Nudt5_UGPPase_Nudt14"/>
    <property type="match status" value="1"/>
</dbReference>
<reference evidence="10 11" key="1">
    <citation type="submission" date="2017-11" db="EMBL/GenBank/DDBJ databases">
        <title>Rhodohalobacter 15182 sp. nov., isolated from a salt lake.</title>
        <authorList>
            <person name="Han S."/>
        </authorList>
    </citation>
    <scope>NUCLEOTIDE SEQUENCE [LARGE SCALE GENOMIC DNA]</scope>
    <source>
        <strain evidence="10 11">15182</strain>
    </source>
</reference>
<dbReference type="PROSITE" id="PS00893">
    <property type="entry name" value="NUDIX_BOX"/>
    <property type="match status" value="1"/>
</dbReference>
<dbReference type="RefSeq" id="WP_101073688.1">
    <property type="nucleotide sequence ID" value="NZ_PISP01000003.1"/>
</dbReference>
<dbReference type="PROSITE" id="PS51462">
    <property type="entry name" value="NUDIX"/>
    <property type="match status" value="1"/>
</dbReference>
<dbReference type="AlphaFoldDB" id="A0A2N0VGA3"/>
<dbReference type="GO" id="GO:0019693">
    <property type="term" value="P:ribose phosphate metabolic process"/>
    <property type="evidence" value="ECO:0007669"/>
    <property type="project" value="TreeGrafter"/>
</dbReference>
<protein>
    <recommendedName>
        <fullName evidence="4">GDP-mannose pyrophosphatase</fullName>
    </recommendedName>
    <alternativeName>
        <fullName evidence="6">GDP-mannose hydrolase</fullName>
    </alternativeName>
    <alternativeName>
        <fullName evidence="7">GDPMK</fullName>
    </alternativeName>
</protein>
<feature type="domain" description="Nudix hydrolase" evidence="9">
    <location>
        <begin position="39"/>
        <end position="177"/>
    </location>
</feature>
<dbReference type="GO" id="GO:0005829">
    <property type="term" value="C:cytosol"/>
    <property type="evidence" value="ECO:0007669"/>
    <property type="project" value="TreeGrafter"/>
</dbReference>
<organism evidence="10 11">
    <name type="scientific">Rhodohalobacter barkolensis</name>
    <dbReference type="NCBI Taxonomy" id="2053187"/>
    <lineage>
        <taxon>Bacteria</taxon>
        <taxon>Pseudomonadati</taxon>
        <taxon>Balneolota</taxon>
        <taxon>Balneolia</taxon>
        <taxon>Balneolales</taxon>
        <taxon>Balneolaceae</taxon>
        <taxon>Rhodohalobacter</taxon>
    </lineage>
</organism>
<name>A0A2N0VGA3_9BACT</name>
<dbReference type="Pfam" id="PF00293">
    <property type="entry name" value="NUDIX"/>
    <property type="match status" value="1"/>
</dbReference>
<dbReference type="PRINTS" id="PR00502">
    <property type="entry name" value="NUDIXFAMILY"/>
</dbReference>
<evidence type="ECO:0000256" key="8">
    <source>
        <dbReference type="RuleBase" id="RU003476"/>
    </source>
</evidence>
<dbReference type="OrthoDB" id="9806150at2"/>
<gene>
    <name evidence="10" type="ORF">CWD77_11405</name>
</gene>